<dbReference type="STRING" id="1470563.SAMN05444000_106140"/>
<evidence type="ECO:0000313" key="1">
    <source>
        <dbReference type="EMBL" id="SHJ25315.1"/>
    </source>
</evidence>
<evidence type="ECO:0000313" key="2">
    <source>
        <dbReference type="Proteomes" id="UP000183982"/>
    </source>
</evidence>
<organism evidence="1 2">
    <name type="scientific">Shimia gijangensis</name>
    <dbReference type="NCBI Taxonomy" id="1470563"/>
    <lineage>
        <taxon>Bacteria</taxon>
        <taxon>Pseudomonadati</taxon>
        <taxon>Pseudomonadota</taxon>
        <taxon>Alphaproteobacteria</taxon>
        <taxon>Rhodobacterales</taxon>
        <taxon>Roseobacteraceae</taxon>
    </lineage>
</organism>
<dbReference type="EMBL" id="FQZQ01000006">
    <property type="protein sequence ID" value="SHJ25315.1"/>
    <property type="molecule type" value="Genomic_DNA"/>
</dbReference>
<keyword evidence="2" id="KW-1185">Reference proteome</keyword>
<dbReference type="AlphaFoldDB" id="A0A1M6HSY8"/>
<dbReference type="Proteomes" id="UP000183982">
    <property type="component" value="Unassembled WGS sequence"/>
</dbReference>
<name>A0A1M6HSY8_9RHOB</name>
<proteinExistence type="predicted"/>
<sequence>MRIFDYLQTEFQWCCVQAYQEYIPCITQDVHEPGESSETHPCIPCRCVYGGLRAASTPDRLSGYGESKTFCGSKSDCHRL</sequence>
<accession>A0A1M6HSY8</accession>
<protein>
    <submittedName>
        <fullName evidence="1">Uncharacterized protein</fullName>
    </submittedName>
</protein>
<reference evidence="2" key="1">
    <citation type="submission" date="2016-11" db="EMBL/GenBank/DDBJ databases">
        <authorList>
            <person name="Varghese N."/>
            <person name="Submissions S."/>
        </authorList>
    </citation>
    <scope>NUCLEOTIDE SEQUENCE [LARGE SCALE GENOMIC DNA]</scope>
    <source>
        <strain evidence="2">DSM 100564</strain>
    </source>
</reference>
<gene>
    <name evidence="1" type="ORF">SAMN05444000_106140</name>
</gene>